<dbReference type="AlphaFoldDB" id="A0AA35RXM8"/>
<comment type="caution">
    <text evidence="3">The sequence shown here is derived from an EMBL/GenBank/DDBJ whole genome shotgun (WGS) entry which is preliminary data.</text>
</comment>
<sequence>MTWRSGPNAPVSGKLGSATSLGNLVCIRVAGSPEIHVYDTTKQDWFLTPPCPLDACSLVTVNNTLTVVGGRVDASVTNLLYSIHLKSFHAVKRQPWKEQFPPMLTKRMFAMAVSSGNVLAVAGGWNGHQALRTVEILRLDRDPMYWTRVCSLPSPVYSASACISKGKLYVLGGFTQKGPTKAVLSASISSLLDSSKDGVWHRPTSLPTLRSTCVTFNDHLLSFGGENDNEQGHRSLSSSGAINDNTRETGAVYEYSTTDGEWYRISEMPVSRCQSCVATVTERREVMVVGGHSGSTGRTQTVQIATVDL</sequence>
<organism evidence="3 4">
    <name type="scientific">Geodia barretti</name>
    <name type="common">Barrett's horny sponge</name>
    <dbReference type="NCBI Taxonomy" id="519541"/>
    <lineage>
        <taxon>Eukaryota</taxon>
        <taxon>Metazoa</taxon>
        <taxon>Porifera</taxon>
        <taxon>Demospongiae</taxon>
        <taxon>Heteroscleromorpha</taxon>
        <taxon>Tetractinellida</taxon>
        <taxon>Astrophorina</taxon>
        <taxon>Geodiidae</taxon>
        <taxon>Geodia</taxon>
    </lineage>
</organism>
<name>A0AA35RXM8_GEOBA</name>
<evidence type="ECO:0000313" key="4">
    <source>
        <dbReference type="Proteomes" id="UP001174909"/>
    </source>
</evidence>
<reference evidence="3" key="1">
    <citation type="submission" date="2023-03" db="EMBL/GenBank/DDBJ databases">
        <authorList>
            <person name="Steffen K."/>
            <person name="Cardenas P."/>
        </authorList>
    </citation>
    <scope>NUCLEOTIDE SEQUENCE</scope>
</reference>
<dbReference type="Pfam" id="PF24681">
    <property type="entry name" value="Kelch_KLHDC2_KLHL20_DRC7"/>
    <property type="match status" value="1"/>
</dbReference>
<dbReference type="Gene3D" id="2.120.10.80">
    <property type="entry name" value="Kelch-type beta propeller"/>
    <property type="match status" value="1"/>
</dbReference>
<dbReference type="EMBL" id="CASHTH010001688">
    <property type="protein sequence ID" value="CAI8018451.1"/>
    <property type="molecule type" value="Genomic_DNA"/>
</dbReference>
<dbReference type="PANTHER" id="PTHR45632:SF3">
    <property type="entry name" value="KELCH-LIKE PROTEIN 32"/>
    <property type="match status" value="1"/>
</dbReference>
<dbReference type="PANTHER" id="PTHR45632">
    <property type="entry name" value="LD33804P"/>
    <property type="match status" value="1"/>
</dbReference>
<proteinExistence type="predicted"/>
<evidence type="ECO:0000256" key="2">
    <source>
        <dbReference type="ARBA" id="ARBA00022737"/>
    </source>
</evidence>
<keyword evidence="1" id="KW-0880">Kelch repeat</keyword>
<evidence type="ECO:0000256" key="1">
    <source>
        <dbReference type="ARBA" id="ARBA00022441"/>
    </source>
</evidence>
<evidence type="ECO:0000313" key="3">
    <source>
        <dbReference type="EMBL" id="CAI8018451.1"/>
    </source>
</evidence>
<dbReference type="SUPFAM" id="SSF117281">
    <property type="entry name" value="Kelch motif"/>
    <property type="match status" value="1"/>
</dbReference>
<keyword evidence="2" id="KW-0677">Repeat</keyword>
<keyword evidence="4" id="KW-1185">Reference proteome</keyword>
<protein>
    <submittedName>
        <fullName evidence="3">Kelch-like protein 14</fullName>
    </submittedName>
</protein>
<dbReference type="InterPro" id="IPR015915">
    <property type="entry name" value="Kelch-typ_b-propeller"/>
</dbReference>
<dbReference type="Proteomes" id="UP001174909">
    <property type="component" value="Unassembled WGS sequence"/>
</dbReference>
<gene>
    <name evidence="3" type="ORF">GBAR_LOCUS11201</name>
</gene>
<accession>A0AA35RXM8</accession>